<sequence>MAKFKSKPISKPDNTVDHVKKEVKDQLLKPVKNLKEKMKSIVLTRLHVSIERFHFRYEKRIPANFAFGVTAQNVSFQTQIFERKPPGINYIMAQV</sequence>
<keyword evidence="1" id="KW-1185">Reference proteome</keyword>
<dbReference type="Proteomes" id="UP000887574">
    <property type="component" value="Unplaced"/>
</dbReference>
<organism evidence="1 2">
    <name type="scientific">Ditylenchus dipsaci</name>
    <dbReference type="NCBI Taxonomy" id="166011"/>
    <lineage>
        <taxon>Eukaryota</taxon>
        <taxon>Metazoa</taxon>
        <taxon>Ecdysozoa</taxon>
        <taxon>Nematoda</taxon>
        <taxon>Chromadorea</taxon>
        <taxon>Rhabditida</taxon>
        <taxon>Tylenchina</taxon>
        <taxon>Tylenchomorpha</taxon>
        <taxon>Sphaerularioidea</taxon>
        <taxon>Anguinidae</taxon>
        <taxon>Anguininae</taxon>
        <taxon>Ditylenchus</taxon>
    </lineage>
</organism>
<dbReference type="WBParaSite" id="jg3548">
    <property type="protein sequence ID" value="jg3548"/>
    <property type="gene ID" value="jg3548"/>
</dbReference>
<name>A0A915E8Q2_9BILA</name>
<accession>A0A915E8Q2</accession>
<evidence type="ECO:0000313" key="1">
    <source>
        <dbReference type="Proteomes" id="UP000887574"/>
    </source>
</evidence>
<evidence type="ECO:0000313" key="2">
    <source>
        <dbReference type="WBParaSite" id="jg3548"/>
    </source>
</evidence>
<reference evidence="2" key="1">
    <citation type="submission" date="2022-11" db="UniProtKB">
        <authorList>
            <consortium name="WormBaseParasite"/>
        </authorList>
    </citation>
    <scope>IDENTIFICATION</scope>
</reference>
<dbReference type="AlphaFoldDB" id="A0A915E8Q2"/>
<protein>
    <submittedName>
        <fullName evidence="2">Uncharacterized protein</fullName>
    </submittedName>
</protein>
<proteinExistence type="predicted"/>